<dbReference type="PANTHER" id="PTHR13370:SF3">
    <property type="entry name" value="TRNA (GUANINE(10)-N2)-METHYLTRANSFERASE HOMOLOG"/>
    <property type="match status" value="1"/>
</dbReference>
<evidence type="ECO:0000256" key="6">
    <source>
        <dbReference type="ARBA" id="ARBA00023163"/>
    </source>
</evidence>
<dbReference type="GO" id="GO:0010468">
    <property type="term" value="P:regulation of gene expression"/>
    <property type="evidence" value="ECO:0007669"/>
    <property type="project" value="UniProtKB-ARBA"/>
</dbReference>
<keyword evidence="5" id="KW-0805">Transcription regulation</keyword>
<dbReference type="Proteomes" id="UP000887561">
    <property type="component" value="Unplaced"/>
</dbReference>
<comment type="subcellular location">
    <subcellularLocation>
        <location evidence="1">Nucleus</location>
    </subcellularLocation>
</comment>
<evidence type="ECO:0000259" key="8">
    <source>
        <dbReference type="Pfam" id="PF01170"/>
    </source>
</evidence>
<dbReference type="GO" id="GO:0043527">
    <property type="term" value="C:tRNA methyltransferase complex"/>
    <property type="evidence" value="ECO:0007669"/>
    <property type="project" value="UniProtKB-ARBA"/>
</dbReference>
<dbReference type="AlphaFoldDB" id="A0A915N386"/>
<proteinExistence type="predicted"/>
<keyword evidence="7" id="KW-0539">Nucleus</keyword>
<keyword evidence="6" id="KW-0804">Transcription</keyword>
<dbReference type="InterPro" id="IPR029063">
    <property type="entry name" value="SAM-dependent_MTases_sf"/>
</dbReference>
<evidence type="ECO:0000313" key="10">
    <source>
        <dbReference type="WBParaSite" id="scaffold6564_cov264.g11003"/>
    </source>
</evidence>
<dbReference type="GO" id="GO:0032259">
    <property type="term" value="P:methylation"/>
    <property type="evidence" value="ECO:0007669"/>
    <property type="project" value="UniProtKB-KW"/>
</dbReference>
<dbReference type="GO" id="GO:0005737">
    <property type="term" value="C:cytoplasm"/>
    <property type="evidence" value="ECO:0007669"/>
    <property type="project" value="TreeGrafter"/>
</dbReference>
<dbReference type="Gene3D" id="3.40.1180.10">
    <property type="entry name" value="Decaprenyl diphosphate synthase-like"/>
    <property type="match status" value="1"/>
</dbReference>
<keyword evidence="9" id="KW-1185">Reference proteome</keyword>
<evidence type="ECO:0000256" key="1">
    <source>
        <dbReference type="ARBA" id="ARBA00004123"/>
    </source>
</evidence>
<dbReference type="Gene3D" id="3.40.50.150">
    <property type="entry name" value="Vaccinia Virus protein VP39"/>
    <property type="match status" value="1"/>
</dbReference>
<dbReference type="SUPFAM" id="SSF53335">
    <property type="entry name" value="S-adenosyl-L-methionine-dependent methyltransferases"/>
    <property type="match status" value="1"/>
</dbReference>
<dbReference type="Pfam" id="PF01170">
    <property type="entry name" value="UPF0020"/>
    <property type="match status" value="1"/>
</dbReference>
<accession>A0A915N386</accession>
<organism evidence="9 10">
    <name type="scientific">Meloidogyne javanica</name>
    <name type="common">Root-knot nematode worm</name>
    <dbReference type="NCBI Taxonomy" id="6303"/>
    <lineage>
        <taxon>Eukaryota</taxon>
        <taxon>Metazoa</taxon>
        <taxon>Ecdysozoa</taxon>
        <taxon>Nematoda</taxon>
        <taxon>Chromadorea</taxon>
        <taxon>Rhabditida</taxon>
        <taxon>Tylenchina</taxon>
        <taxon>Tylenchomorpha</taxon>
        <taxon>Tylenchoidea</taxon>
        <taxon>Meloidogynidae</taxon>
        <taxon>Meloidogyninae</taxon>
        <taxon>Meloidogyne</taxon>
        <taxon>Meloidogyne incognita group</taxon>
    </lineage>
</organism>
<evidence type="ECO:0000313" key="9">
    <source>
        <dbReference type="Proteomes" id="UP000887561"/>
    </source>
</evidence>
<dbReference type="WBParaSite" id="scaffold6564_cov264.g11003">
    <property type="protein sequence ID" value="scaffold6564_cov264.g11003"/>
    <property type="gene ID" value="scaffold6564_cov264.g11003"/>
</dbReference>
<dbReference type="Pfam" id="PF08598">
    <property type="entry name" value="Sds3"/>
    <property type="match status" value="1"/>
</dbReference>
<dbReference type="InterPro" id="IPR036424">
    <property type="entry name" value="UPP_synth-like_sf"/>
</dbReference>
<keyword evidence="4" id="KW-0808">Transferase</keyword>
<evidence type="ECO:0000256" key="4">
    <source>
        <dbReference type="ARBA" id="ARBA00022679"/>
    </source>
</evidence>
<dbReference type="InterPro" id="IPR000241">
    <property type="entry name" value="RlmKL-like_Mtase"/>
</dbReference>
<dbReference type="GO" id="GO:0005654">
    <property type="term" value="C:nucleoplasm"/>
    <property type="evidence" value="ECO:0007669"/>
    <property type="project" value="UniProtKB-ARBA"/>
</dbReference>
<sequence>MSAGYEAPIKRWKLLDSLATSKRNNWEDEKHLLESGLHSQFVDGISQCRELCEQKLERIADIRNREVARVETTYKHEVDLLEKEYENRVSEVVETLWLELEEKKRQLDSDISSLDISRWDGSFGSSDSNWSAHAGQSSSLWMNAQQITSQGILGKKQLRRLCPLTIDRNPSSSSWSSSKSSVINGASPLIGTELATCNNLDNFDEQRLGSTEMRSVIGSDVATNADEMQHRRLDHENSRLKRHPRKVVLEFGKLSLDGKTYHRGQNVFIKSSNTGWKSMQALVMQVNELTVQFRSSIPGDTRTVTATKEDLESGRAHPQFRRAEFESICLLFGIQPVPNFTPDESHYQLLHFDGGEAAVRCILGRSVLIKSAFRIFINASSHEIVLEQLSQTGLKSKFALMSRNYIGNSTMDPELAFIQANLVLAGPGSLLIDPFCGTGGILLSAAYFCSHVLGVEIKWDVAKAKGKSSRVGEGLLGSDQSVKANFSQYGLNDGRYLGVILADSSKHKMWRHFAPYGIRERGQKLGVMQWKRKVETEIKQMEDKNCQEVNQQKQRHRNYPEKQQYQISSVFLDLMDLGVRLLRIGGRLAFWFPVCRSEYSEKILPRSDCLRLVYNCEQPLQKNTARRLLVYEKIKYSLVSENDVLLEKAYVIDNCYSRESFRVKFMSNKLFLSEKFNLNVVYIGTEKSKNVLNQIVIKFSELNEPMKESIFFDYLFELSGLKEPDYFVFVGSSLHVGFGDFPHWSLRTSEFHSVDSFLNYNKLTETEFCDLIGKYSQRHRRFGK</sequence>
<dbReference type="InterPro" id="IPR013907">
    <property type="entry name" value="Sds3"/>
</dbReference>
<protein>
    <submittedName>
        <fullName evidence="10">UPF0020 domain-containing protein</fullName>
    </submittedName>
</protein>
<feature type="domain" description="Ribosomal RNA large subunit methyltransferase K/L-like methyltransferase" evidence="8">
    <location>
        <begin position="403"/>
        <end position="454"/>
    </location>
</feature>
<dbReference type="GO" id="GO:0008168">
    <property type="term" value="F:methyltransferase activity"/>
    <property type="evidence" value="ECO:0007669"/>
    <property type="project" value="UniProtKB-KW"/>
</dbReference>
<evidence type="ECO:0000256" key="2">
    <source>
        <dbReference type="ARBA" id="ARBA00022491"/>
    </source>
</evidence>
<evidence type="ECO:0000256" key="7">
    <source>
        <dbReference type="ARBA" id="ARBA00023242"/>
    </source>
</evidence>
<name>A0A915N386_MELJA</name>
<reference evidence="10" key="1">
    <citation type="submission" date="2022-11" db="UniProtKB">
        <authorList>
            <consortium name="WormBaseParasite"/>
        </authorList>
    </citation>
    <scope>IDENTIFICATION</scope>
</reference>
<keyword evidence="2" id="KW-0678">Repressor</keyword>
<evidence type="ECO:0000256" key="3">
    <source>
        <dbReference type="ARBA" id="ARBA00022603"/>
    </source>
</evidence>
<dbReference type="PANTHER" id="PTHR13370">
    <property type="entry name" value="RNA METHYLASE-RELATED"/>
    <property type="match status" value="1"/>
</dbReference>
<keyword evidence="3" id="KW-0489">Methyltransferase</keyword>
<dbReference type="GO" id="GO:0016765">
    <property type="term" value="F:transferase activity, transferring alkyl or aryl (other than methyl) groups"/>
    <property type="evidence" value="ECO:0007669"/>
    <property type="project" value="InterPro"/>
</dbReference>
<evidence type="ECO:0000256" key="5">
    <source>
        <dbReference type="ARBA" id="ARBA00023015"/>
    </source>
</evidence>